<keyword evidence="1 4" id="KW-0808">Transferase</keyword>
<evidence type="ECO:0000313" key="5">
    <source>
        <dbReference type="Proteomes" id="UP001589818"/>
    </source>
</evidence>
<dbReference type="SUPFAM" id="SSF55729">
    <property type="entry name" value="Acyl-CoA N-acyltransferases (Nat)"/>
    <property type="match status" value="1"/>
</dbReference>
<dbReference type="Gene3D" id="3.40.630.30">
    <property type="match status" value="1"/>
</dbReference>
<dbReference type="InterPro" id="IPR050680">
    <property type="entry name" value="YpeA/RimI_acetyltransf"/>
</dbReference>
<organism evidence="4 5">
    <name type="scientific">Paenibacillus mendelii</name>
    <dbReference type="NCBI Taxonomy" id="206163"/>
    <lineage>
        <taxon>Bacteria</taxon>
        <taxon>Bacillati</taxon>
        <taxon>Bacillota</taxon>
        <taxon>Bacilli</taxon>
        <taxon>Bacillales</taxon>
        <taxon>Paenibacillaceae</taxon>
        <taxon>Paenibacillus</taxon>
    </lineage>
</organism>
<keyword evidence="2 4" id="KW-0012">Acyltransferase</keyword>
<evidence type="ECO:0000256" key="2">
    <source>
        <dbReference type="ARBA" id="ARBA00023315"/>
    </source>
</evidence>
<dbReference type="EC" id="2.3.-.-" evidence="4"/>
<dbReference type="PROSITE" id="PS51186">
    <property type="entry name" value="GNAT"/>
    <property type="match status" value="1"/>
</dbReference>
<keyword evidence="5" id="KW-1185">Reference proteome</keyword>
<dbReference type="Proteomes" id="UP001589818">
    <property type="component" value="Unassembled WGS sequence"/>
</dbReference>
<evidence type="ECO:0000259" key="3">
    <source>
        <dbReference type="PROSITE" id="PS51186"/>
    </source>
</evidence>
<dbReference type="GO" id="GO:0016746">
    <property type="term" value="F:acyltransferase activity"/>
    <property type="evidence" value="ECO:0007669"/>
    <property type="project" value="UniProtKB-KW"/>
</dbReference>
<dbReference type="PANTHER" id="PTHR43420:SF12">
    <property type="entry name" value="N-ACETYLTRANSFERASE DOMAIN-CONTAINING PROTEIN"/>
    <property type="match status" value="1"/>
</dbReference>
<proteinExistence type="predicted"/>
<reference evidence="4 5" key="1">
    <citation type="submission" date="2024-09" db="EMBL/GenBank/DDBJ databases">
        <authorList>
            <person name="Sun Q."/>
            <person name="Mori K."/>
        </authorList>
    </citation>
    <scope>NUCLEOTIDE SEQUENCE [LARGE SCALE GENOMIC DNA]</scope>
    <source>
        <strain evidence="4 5">CCM 4839</strain>
    </source>
</reference>
<dbReference type="EMBL" id="JBHLVF010000041">
    <property type="protein sequence ID" value="MFC0394798.1"/>
    <property type="molecule type" value="Genomic_DNA"/>
</dbReference>
<comment type="caution">
    <text evidence="4">The sequence shown here is derived from an EMBL/GenBank/DDBJ whole genome shotgun (WGS) entry which is preliminary data.</text>
</comment>
<dbReference type="Pfam" id="PF00583">
    <property type="entry name" value="Acetyltransf_1"/>
    <property type="match status" value="1"/>
</dbReference>
<dbReference type="RefSeq" id="WP_256555027.1">
    <property type="nucleotide sequence ID" value="NZ_JANHOF010000001.1"/>
</dbReference>
<evidence type="ECO:0000256" key="1">
    <source>
        <dbReference type="ARBA" id="ARBA00022679"/>
    </source>
</evidence>
<dbReference type="PANTHER" id="PTHR43420">
    <property type="entry name" value="ACETYLTRANSFERASE"/>
    <property type="match status" value="1"/>
</dbReference>
<dbReference type="InterPro" id="IPR016181">
    <property type="entry name" value="Acyl_CoA_acyltransferase"/>
</dbReference>
<protein>
    <submittedName>
        <fullName evidence="4">GNAT family N-acetyltransferase</fullName>
        <ecNumber evidence="4">2.3.-.-</ecNumber>
    </submittedName>
</protein>
<evidence type="ECO:0000313" key="4">
    <source>
        <dbReference type="EMBL" id="MFC0394798.1"/>
    </source>
</evidence>
<sequence length="140" mass="16521">MISDAYLDQLSYERRKKNWEWVFHHLNPADVIYVAEDQGEIIGFIHGGKSREVEMDYDAELYALYLVIEAQGKGYGRQLYNRLVEQLKNDHYTFMMVWVLEQNPSMAFYEKLGGQFIRSKEIHIGDNLLIEAALGWRELK</sequence>
<gene>
    <name evidence="4" type="ORF">ACFFJ8_25975</name>
</gene>
<accession>A0ABV6JJQ6</accession>
<dbReference type="InterPro" id="IPR000182">
    <property type="entry name" value="GNAT_dom"/>
</dbReference>
<dbReference type="CDD" id="cd04301">
    <property type="entry name" value="NAT_SF"/>
    <property type="match status" value="1"/>
</dbReference>
<name>A0ABV6JJQ6_9BACL</name>
<feature type="domain" description="N-acetyltransferase" evidence="3">
    <location>
        <begin position="1"/>
        <end position="135"/>
    </location>
</feature>